<proteinExistence type="predicted"/>
<keyword evidence="1" id="KW-0472">Membrane</keyword>
<evidence type="ECO:0000313" key="3">
    <source>
        <dbReference type="Proteomes" id="UP000241912"/>
    </source>
</evidence>
<sequence>MDKLGLPIVLLAALWGAVNTTLSFFQTINARRDMIFSLIDECGYCTEKTLGPLEIYFTNLLPLTIGNIIFLGLISYVILSIPRHMKIEDSAEAEHLKTACRVIAVLPIFGAISFAAGGIFDMVVLVRSLN</sequence>
<gene>
    <name evidence="2" type="ORF">C7H79_13625</name>
</gene>
<organism evidence="2 3">
    <name type="scientific">Nitrosomonas supralitoralis</name>
    <dbReference type="NCBI Taxonomy" id="2116706"/>
    <lineage>
        <taxon>Bacteria</taxon>
        <taxon>Pseudomonadati</taxon>
        <taxon>Pseudomonadota</taxon>
        <taxon>Betaproteobacteria</taxon>
        <taxon>Nitrosomonadales</taxon>
        <taxon>Nitrosomonadaceae</taxon>
        <taxon>Nitrosomonas</taxon>
    </lineage>
</organism>
<comment type="caution">
    <text evidence="2">The sequence shown here is derived from an EMBL/GenBank/DDBJ whole genome shotgun (WGS) entry which is preliminary data.</text>
</comment>
<keyword evidence="3" id="KW-1185">Reference proteome</keyword>
<evidence type="ECO:0000256" key="1">
    <source>
        <dbReference type="SAM" id="Phobius"/>
    </source>
</evidence>
<feature type="transmembrane region" description="Helical" evidence="1">
    <location>
        <begin position="102"/>
        <end position="126"/>
    </location>
</feature>
<reference evidence="2 3" key="1">
    <citation type="submission" date="2018-03" db="EMBL/GenBank/DDBJ databases">
        <title>Draft genome of Nitrosomonas supralitoralis APG5.</title>
        <authorList>
            <person name="Urakawa H."/>
            <person name="Lopez J.V."/>
        </authorList>
    </citation>
    <scope>NUCLEOTIDE SEQUENCE [LARGE SCALE GENOMIC DNA]</scope>
    <source>
        <strain evidence="2 3">APG5</strain>
    </source>
</reference>
<evidence type="ECO:0000313" key="2">
    <source>
        <dbReference type="EMBL" id="PSJ16426.1"/>
    </source>
</evidence>
<dbReference type="OrthoDB" id="8547181at2"/>
<feature type="transmembrane region" description="Helical" evidence="1">
    <location>
        <begin position="60"/>
        <end position="81"/>
    </location>
</feature>
<dbReference type="AlphaFoldDB" id="A0A2P7NSI4"/>
<dbReference type="Proteomes" id="UP000241912">
    <property type="component" value="Unassembled WGS sequence"/>
</dbReference>
<accession>A0A2P7NSI4</accession>
<name>A0A2P7NSI4_9PROT</name>
<protein>
    <submittedName>
        <fullName evidence="2">Uncharacterized protein</fullName>
    </submittedName>
</protein>
<keyword evidence="1" id="KW-1133">Transmembrane helix</keyword>
<dbReference type="EMBL" id="PXXU01000052">
    <property type="protein sequence ID" value="PSJ16426.1"/>
    <property type="molecule type" value="Genomic_DNA"/>
</dbReference>
<keyword evidence="1" id="KW-0812">Transmembrane</keyword>